<dbReference type="CDD" id="cd01948">
    <property type="entry name" value="EAL"/>
    <property type="match status" value="1"/>
</dbReference>
<keyword evidence="1" id="KW-0472">Membrane</keyword>
<comment type="caution">
    <text evidence="5">The sequence shown here is derived from an EMBL/GenBank/DDBJ whole genome shotgun (WGS) entry which is preliminary data.</text>
</comment>
<evidence type="ECO:0000313" key="5">
    <source>
        <dbReference type="EMBL" id="MEO3689994.1"/>
    </source>
</evidence>
<organism evidence="5 6">
    <name type="scientific">Roseateles paludis</name>
    <dbReference type="NCBI Taxonomy" id="3145238"/>
    <lineage>
        <taxon>Bacteria</taxon>
        <taxon>Pseudomonadati</taxon>
        <taxon>Pseudomonadota</taxon>
        <taxon>Betaproteobacteria</taxon>
        <taxon>Burkholderiales</taxon>
        <taxon>Sphaerotilaceae</taxon>
        <taxon>Roseateles</taxon>
    </lineage>
</organism>
<feature type="domain" description="GGDEF" evidence="4">
    <location>
        <begin position="304"/>
        <end position="435"/>
    </location>
</feature>
<reference evidence="5 6" key="1">
    <citation type="submission" date="2024-05" db="EMBL/GenBank/DDBJ databases">
        <title>Roseateles sp. DJS-2-20 16S ribosomal RNA gene Genome sequencing and assembly.</title>
        <authorList>
            <person name="Woo H."/>
        </authorList>
    </citation>
    <scope>NUCLEOTIDE SEQUENCE [LARGE SCALE GENOMIC DNA]</scope>
    <source>
        <strain evidence="5 6">DJS-2-20</strain>
    </source>
</reference>
<dbReference type="PROSITE" id="PS50883">
    <property type="entry name" value="EAL"/>
    <property type="match status" value="1"/>
</dbReference>
<dbReference type="InterPro" id="IPR050706">
    <property type="entry name" value="Cyclic-di-GMP_PDE-like"/>
</dbReference>
<keyword evidence="1" id="KW-0812">Transmembrane</keyword>
<dbReference type="SMART" id="SM00052">
    <property type="entry name" value="EAL"/>
    <property type="match status" value="1"/>
</dbReference>
<dbReference type="InterPro" id="IPR001633">
    <property type="entry name" value="EAL_dom"/>
</dbReference>
<feature type="transmembrane region" description="Helical" evidence="1">
    <location>
        <begin position="195"/>
        <end position="214"/>
    </location>
</feature>
<evidence type="ECO:0000259" key="2">
    <source>
        <dbReference type="PROSITE" id="PS50883"/>
    </source>
</evidence>
<dbReference type="CDD" id="cd06225">
    <property type="entry name" value="HAMP"/>
    <property type="match status" value="1"/>
</dbReference>
<dbReference type="Proteomes" id="UP001495147">
    <property type="component" value="Unassembled WGS sequence"/>
</dbReference>
<dbReference type="InterPro" id="IPR024478">
    <property type="entry name" value="HlyB_4HB_MCP"/>
</dbReference>
<name>A0ABV0FY18_9BURK</name>
<dbReference type="EMBL" id="JBDPZD010000001">
    <property type="protein sequence ID" value="MEO3689994.1"/>
    <property type="molecule type" value="Genomic_DNA"/>
</dbReference>
<evidence type="ECO:0000259" key="4">
    <source>
        <dbReference type="PROSITE" id="PS50887"/>
    </source>
</evidence>
<dbReference type="Gene3D" id="3.20.20.450">
    <property type="entry name" value="EAL domain"/>
    <property type="match status" value="1"/>
</dbReference>
<dbReference type="InterPro" id="IPR003660">
    <property type="entry name" value="HAMP_dom"/>
</dbReference>
<dbReference type="Pfam" id="PF00563">
    <property type="entry name" value="EAL"/>
    <property type="match status" value="1"/>
</dbReference>
<dbReference type="InterPro" id="IPR029787">
    <property type="entry name" value="Nucleotide_cyclase"/>
</dbReference>
<dbReference type="PROSITE" id="PS50887">
    <property type="entry name" value="GGDEF"/>
    <property type="match status" value="1"/>
</dbReference>
<dbReference type="PANTHER" id="PTHR33121">
    <property type="entry name" value="CYCLIC DI-GMP PHOSPHODIESTERASE PDEF"/>
    <property type="match status" value="1"/>
</dbReference>
<dbReference type="NCBIfam" id="TIGR00254">
    <property type="entry name" value="GGDEF"/>
    <property type="match status" value="1"/>
</dbReference>
<dbReference type="Pfam" id="PF12729">
    <property type="entry name" value="4HB_MCP_1"/>
    <property type="match status" value="1"/>
</dbReference>
<accession>A0ABV0FY18</accession>
<evidence type="ECO:0000259" key="3">
    <source>
        <dbReference type="PROSITE" id="PS50885"/>
    </source>
</evidence>
<dbReference type="RefSeq" id="WP_347702833.1">
    <property type="nucleotide sequence ID" value="NZ_JBDPZD010000001.1"/>
</dbReference>
<dbReference type="Gene3D" id="6.10.340.10">
    <property type="match status" value="1"/>
</dbReference>
<dbReference type="Gene3D" id="3.30.70.270">
    <property type="match status" value="1"/>
</dbReference>
<dbReference type="InterPro" id="IPR000160">
    <property type="entry name" value="GGDEF_dom"/>
</dbReference>
<dbReference type="PANTHER" id="PTHR33121:SF79">
    <property type="entry name" value="CYCLIC DI-GMP PHOSPHODIESTERASE PDED-RELATED"/>
    <property type="match status" value="1"/>
</dbReference>
<dbReference type="SUPFAM" id="SSF55073">
    <property type="entry name" value="Nucleotide cyclase"/>
    <property type="match status" value="1"/>
</dbReference>
<proteinExistence type="predicted"/>
<dbReference type="SMART" id="SM00304">
    <property type="entry name" value="HAMP"/>
    <property type="match status" value="1"/>
</dbReference>
<evidence type="ECO:0000313" key="6">
    <source>
        <dbReference type="Proteomes" id="UP001495147"/>
    </source>
</evidence>
<sequence>MTTPIDARRGLRIRVRLSLAFAALLALVVLLAALAMRAQDSLDGALERLLGQQSAARDTIHQITTSAEDATRKLLTLMHRERTRRIPAYADIDAAHRRLDTALQRLDQTLPVAASAEVKQLLMERLRDFRRQYDLTVDLIEANDFEAARQSLSGPVEEALSSFLVAVQTLSAQTDQAAALEVERLRNETASTRRWIYIVCAVAFVLGGVLAVAVTRSIARPLRRLTAAADRIAQGDYQLDLPVDRIDELGEVAQAMGTVAQAVAERETALRRMGNTDLLTGLAQRARFIAEGDSLLARLAQSDEVAALLCIDVDRLKAVNAVLGFEAGDALLRGAAGKLNVMFEGIAAYGRLGGGTFVALVPLLRYDQIGAMAAHLRDEVEHKLSWQGQGLDLSVSLGIAHWPVHADSTEGLLRRAEQAMFEAKRARQHVVVYNPGLEASRELHLSLLSDLQAAIQGDQLRQYLQPKRHLRSGRVVGVEALVRWQHPERGWLPPSEFVPFAESSGRIRLITQWMLTRAAQTLARWQAEDVDLYIAVNVTTLDIQDLGLPERVRAVLAEYRVDPRKLQLEVTETGLMASGNDPITVMHGLRRLGVRLAIDDFGTGQSSLGYLQRLPVDELKVDRSFVENAHLDPKRRALLSAIVGIGHSLGLTVTGEGVESVEELGVVGDCGCDLVQGFHVARPLDLDDFEAWRLDPDNDELFRAEWQRSAFA</sequence>
<dbReference type="Pfam" id="PF00672">
    <property type="entry name" value="HAMP"/>
    <property type="match status" value="1"/>
</dbReference>
<protein>
    <submittedName>
        <fullName evidence="5">EAL domain-containing protein</fullName>
    </submittedName>
</protein>
<evidence type="ECO:0000256" key="1">
    <source>
        <dbReference type="SAM" id="Phobius"/>
    </source>
</evidence>
<dbReference type="PROSITE" id="PS50885">
    <property type="entry name" value="HAMP"/>
    <property type="match status" value="1"/>
</dbReference>
<dbReference type="InterPro" id="IPR035919">
    <property type="entry name" value="EAL_sf"/>
</dbReference>
<dbReference type="SMART" id="SM00267">
    <property type="entry name" value="GGDEF"/>
    <property type="match status" value="1"/>
</dbReference>
<dbReference type="SUPFAM" id="SSF141868">
    <property type="entry name" value="EAL domain-like"/>
    <property type="match status" value="1"/>
</dbReference>
<dbReference type="SUPFAM" id="SSF158472">
    <property type="entry name" value="HAMP domain-like"/>
    <property type="match status" value="1"/>
</dbReference>
<feature type="domain" description="EAL" evidence="2">
    <location>
        <begin position="444"/>
        <end position="697"/>
    </location>
</feature>
<gene>
    <name evidence="5" type="ORF">ABDJ85_00835</name>
</gene>
<feature type="domain" description="HAMP" evidence="3">
    <location>
        <begin position="216"/>
        <end position="268"/>
    </location>
</feature>
<dbReference type="InterPro" id="IPR043128">
    <property type="entry name" value="Rev_trsase/Diguanyl_cyclase"/>
</dbReference>
<keyword evidence="1" id="KW-1133">Transmembrane helix</keyword>
<dbReference type="Pfam" id="PF00990">
    <property type="entry name" value="GGDEF"/>
    <property type="match status" value="1"/>
</dbReference>
<keyword evidence="6" id="KW-1185">Reference proteome</keyword>
<dbReference type="CDD" id="cd01949">
    <property type="entry name" value="GGDEF"/>
    <property type="match status" value="1"/>
</dbReference>